<comment type="subcellular location">
    <subcellularLocation>
        <location evidence="1">Nucleus</location>
    </subcellularLocation>
</comment>
<feature type="compositionally biased region" description="Polar residues" evidence="4">
    <location>
        <begin position="218"/>
        <end position="227"/>
    </location>
</feature>
<dbReference type="Gene3D" id="1.25.40.10">
    <property type="entry name" value="Tetratricopeptide repeat domain"/>
    <property type="match status" value="1"/>
</dbReference>
<feature type="compositionally biased region" description="Low complexity" evidence="4">
    <location>
        <begin position="1"/>
        <end position="26"/>
    </location>
</feature>
<comment type="caution">
    <text evidence="5">The sequence shown here is derived from an EMBL/GenBank/DDBJ whole genome shotgun (WGS) entry which is preliminary data.</text>
</comment>
<dbReference type="Pfam" id="PF08424">
    <property type="entry name" value="NRDE-2"/>
    <property type="match status" value="1"/>
</dbReference>
<reference evidence="5" key="1">
    <citation type="submission" date="2022-07" db="EMBL/GenBank/DDBJ databases">
        <title>Genome Sequence of Physisporinus lineatus.</title>
        <authorList>
            <person name="Buettner E."/>
        </authorList>
    </citation>
    <scope>NUCLEOTIDE SEQUENCE</scope>
    <source>
        <strain evidence="5">VT162</strain>
    </source>
</reference>
<feature type="compositionally biased region" description="Basic and acidic residues" evidence="4">
    <location>
        <begin position="28"/>
        <end position="51"/>
    </location>
</feature>
<dbReference type="PANTHER" id="PTHR13471">
    <property type="entry name" value="TETRATRICOPEPTIDE-LIKE HELICAL"/>
    <property type="match status" value="1"/>
</dbReference>
<proteinExistence type="inferred from homology"/>
<feature type="region of interest" description="Disordered" evidence="4">
    <location>
        <begin position="211"/>
        <end position="256"/>
    </location>
</feature>
<organism evidence="5 6">
    <name type="scientific">Meripilus lineatus</name>
    <dbReference type="NCBI Taxonomy" id="2056292"/>
    <lineage>
        <taxon>Eukaryota</taxon>
        <taxon>Fungi</taxon>
        <taxon>Dikarya</taxon>
        <taxon>Basidiomycota</taxon>
        <taxon>Agaricomycotina</taxon>
        <taxon>Agaricomycetes</taxon>
        <taxon>Polyporales</taxon>
        <taxon>Meripilaceae</taxon>
        <taxon>Meripilus</taxon>
    </lineage>
</organism>
<evidence type="ECO:0008006" key="7">
    <source>
        <dbReference type="Google" id="ProtNLM"/>
    </source>
</evidence>
<dbReference type="InterPro" id="IPR011990">
    <property type="entry name" value="TPR-like_helical_dom_sf"/>
</dbReference>
<comment type="similarity">
    <text evidence="2">Belongs to the NRDE2 family.</text>
</comment>
<dbReference type="GO" id="GO:1902369">
    <property type="term" value="P:negative regulation of RNA catabolic process"/>
    <property type="evidence" value="ECO:0007669"/>
    <property type="project" value="TreeGrafter"/>
</dbReference>
<dbReference type="AlphaFoldDB" id="A0AAD5VBA0"/>
<keyword evidence="3" id="KW-0539">Nucleus</keyword>
<feature type="compositionally biased region" description="Basic residues" evidence="4">
    <location>
        <begin position="52"/>
        <end position="61"/>
    </location>
</feature>
<dbReference type="Proteomes" id="UP001212997">
    <property type="component" value="Unassembled WGS sequence"/>
</dbReference>
<gene>
    <name evidence="5" type="ORF">NLI96_g1001</name>
</gene>
<sequence>MSSQPFSSFPAFTSFPDLDPGPSKASSSKKEEPLKKERSRNKGERSKDKERKKEKKTKHRRSEHDVSDEERPRRKKERKTRDEYDRNHDMVENEGGYRPPIETSTGPSLLFYSDRTGDQLNVTYGSLHAGDIPRYYLICRGRKILGLPTETVVHRGRYDISTTYGGGKRKQPSLTDPSSRHLLNAPPTRRLITSSEDKHKYQEIDGFLRISSGKKRSGSPSYRSITQPKDKLYSDESDTSEDDGPESSDSESDTTPLTSLQATLKELEQKLTSDPSSIPTWLSLLIYSLSSIPLLSKNSVKARAEVSLSILSRALSAHPSNANSVSLHLKRLDAGSQIWAESKLASEWEESLRAVKGNEIWLEWLDWRIRNAQSGYGMDGVAEDVQRVYGAMRTRAVGRAEVGEEIELALLRVFWRAAIAVRDAGYIERATGMFQAQAELIFKIPKWLYVASFEKQLNKLEEFWESEFPRVGEPNAGGWESWYSSSGPAQWDPSAASLARVSQQQPPLRQQRNQLSNTVAADAYTRWAEDELRMDRDQAHHFPTRTTGDDQGEEDPYSTILFPDLRPFLVRIRSIKAKKVFRLIWLSFLGLHIPGLQGLICPPFDESRIGNPGTLPEDGDSRSRSDSSFDDRWNCTYLSSPSYLSNIFPLHARSHLNRITADSQAGVLIGRERDYSSVFGPIKEWSYGVFGPLDGVGKNQWRTWMSQDLEGVDLESVRRVFEQCRMEREAGNDEIGGEKEWDVLMIAFETAVNAKNGSKISKTLLAKDQTSLILWAAHGRIERIRGRLEEARKLYQTVLTSTPPDRAGQSVLWWDWAEMEWLSGRSEAAIEVLVRSAGSQGASGITILRTKRHFEDSISQCPLFRWKEREGWIKMRALLELVTSSIGAALGTIDVHLARMKTGTVEHESLTAASLMLVYHHGTILKIRCRGSSVLWRVYLEFEIRMGQTEKAKKLLFRAVNECPLVKELYLLAFGPLRSVFTDRELNDWGENMVEKGIRMRRGLDEALEGWRGAHGEGMEEAQDEGEVDEIEYNASELRRLRPY</sequence>
<name>A0AAD5VBA0_9APHY</name>
<evidence type="ECO:0000256" key="4">
    <source>
        <dbReference type="SAM" id="MobiDB-lite"/>
    </source>
</evidence>
<feature type="compositionally biased region" description="Basic and acidic residues" evidence="4">
    <location>
        <begin position="79"/>
        <end position="91"/>
    </location>
</feature>
<dbReference type="SUPFAM" id="SSF48452">
    <property type="entry name" value="TPR-like"/>
    <property type="match status" value="1"/>
</dbReference>
<dbReference type="PANTHER" id="PTHR13471:SF0">
    <property type="entry name" value="NUCLEAR EXOSOME REGULATOR NRDE2"/>
    <property type="match status" value="1"/>
</dbReference>
<dbReference type="GO" id="GO:0031048">
    <property type="term" value="P:regulatory ncRNA-mediated heterochromatin formation"/>
    <property type="evidence" value="ECO:0007669"/>
    <property type="project" value="TreeGrafter"/>
</dbReference>
<feature type="region of interest" description="Disordered" evidence="4">
    <location>
        <begin position="1"/>
        <end position="108"/>
    </location>
</feature>
<evidence type="ECO:0000313" key="6">
    <source>
        <dbReference type="Proteomes" id="UP001212997"/>
    </source>
</evidence>
<evidence type="ECO:0000256" key="2">
    <source>
        <dbReference type="ARBA" id="ARBA00009265"/>
    </source>
</evidence>
<evidence type="ECO:0000256" key="1">
    <source>
        <dbReference type="ARBA" id="ARBA00004123"/>
    </source>
</evidence>
<keyword evidence="6" id="KW-1185">Reference proteome</keyword>
<feature type="region of interest" description="Disordered" evidence="4">
    <location>
        <begin position="160"/>
        <end position="196"/>
    </location>
</feature>
<dbReference type="GO" id="GO:0071013">
    <property type="term" value="C:catalytic step 2 spliceosome"/>
    <property type="evidence" value="ECO:0007669"/>
    <property type="project" value="TreeGrafter"/>
</dbReference>
<dbReference type="InterPro" id="IPR013633">
    <property type="entry name" value="NRDE-2"/>
</dbReference>
<dbReference type="EMBL" id="JANAWD010000018">
    <property type="protein sequence ID" value="KAJ3491067.1"/>
    <property type="molecule type" value="Genomic_DNA"/>
</dbReference>
<feature type="compositionally biased region" description="Basic and acidic residues" evidence="4">
    <location>
        <begin position="62"/>
        <end position="72"/>
    </location>
</feature>
<feature type="compositionally biased region" description="Acidic residues" evidence="4">
    <location>
        <begin position="235"/>
        <end position="252"/>
    </location>
</feature>
<protein>
    <recommendedName>
        <fullName evidence="7">NRDE-2, necessary for RNA interference-domain-containing protein</fullName>
    </recommendedName>
</protein>
<evidence type="ECO:0000256" key="3">
    <source>
        <dbReference type="ARBA" id="ARBA00023242"/>
    </source>
</evidence>
<evidence type="ECO:0000313" key="5">
    <source>
        <dbReference type="EMBL" id="KAJ3491067.1"/>
    </source>
</evidence>
<accession>A0AAD5VBA0</accession>